<sequence length="150" mass="17295">MHDTYPALTFLRHNRPLRALMLDNQPWFVAVDFARLLGMQHPQTLHRRVGSDHARRVFLACSSSLEEPVDVISEAGLYKALVRFGHPENAHLERWLNREVIPTLRDAHAADGNAPRRVLLRWQGTRVVMLNWQGELWVPLEDMPSLVHLG</sequence>
<proteinExistence type="predicted"/>
<feature type="domain" description="Bro-N" evidence="1">
    <location>
        <begin position="2"/>
        <end position="108"/>
    </location>
</feature>
<organism evidence="2 3">
    <name type="scientific">Metapseudomonas otitidis</name>
    <dbReference type="NCBI Taxonomy" id="319939"/>
    <lineage>
        <taxon>Bacteria</taxon>
        <taxon>Pseudomonadati</taxon>
        <taxon>Pseudomonadota</taxon>
        <taxon>Gammaproteobacteria</taxon>
        <taxon>Pseudomonadales</taxon>
        <taxon>Pseudomonadaceae</taxon>
        <taxon>Metapseudomonas</taxon>
    </lineage>
</organism>
<dbReference type="Proteomes" id="UP000501237">
    <property type="component" value="Chromosome"/>
</dbReference>
<dbReference type="SMART" id="SM01040">
    <property type="entry name" value="Bro-N"/>
    <property type="match status" value="1"/>
</dbReference>
<accession>A0A679GVI7</accession>
<evidence type="ECO:0000313" key="2">
    <source>
        <dbReference type="EMBL" id="BCA30677.1"/>
    </source>
</evidence>
<dbReference type="EMBL" id="AP022642">
    <property type="protein sequence ID" value="BCA30677.1"/>
    <property type="molecule type" value="Genomic_DNA"/>
</dbReference>
<reference evidence="2 3" key="1">
    <citation type="journal article" date="2020" name="Microbiol. Resour. Announc.">
        <title>Complete genome sequence of Pseudomonas otitidis strain MrB4, isolated from Lake Biwa in Japan.</title>
        <authorList>
            <person name="Miyazaki K."/>
            <person name="Hase E."/>
            <person name="Maruya T."/>
        </authorList>
    </citation>
    <scope>NUCLEOTIDE SEQUENCE [LARGE SCALE GENOMIC DNA]</scope>
    <source>
        <strain evidence="2 3">MrB4</strain>
    </source>
</reference>
<dbReference type="InterPro" id="IPR003497">
    <property type="entry name" value="BRO_N_domain"/>
</dbReference>
<dbReference type="PANTHER" id="PTHR36180">
    <property type="entry name" value="DNA-BINDING PROTEIN-RELATED-RELATED"/>
    <property type="match status" value="1"/>
</dbReference>
<dbReference type="AlphaFoldDB" id="A0A679GVI7"/>
<protein>
    <submittedName>
        <fullName evidence="2">Phage antirepressor</fullName>
    </submittedName>
</protein>
<evidence type="ECO:0000259" key="1">
    <source>
        <dbReference type="PROSITE" id="PS51750"/>
    </source>
</evidence>
<gene>
    <name evidence="2" type="ORF">PtoMrB4_46540</name>
</gene>
<dbReference type="Pfam" id="PF02498">
    <property type="entry name" value="Bro-N"/>
    <property type="match status" value="1"/>
</dbReference>
<name>A0A679GVI7_9GAMM</name>
<dbReference type="KEGG" id="poj:PtoMrB4_46540"/>
<dbReference type="RefSeq" id="WP_107331091.1">
    <property type="nucleotide sequence ID" value="NZ_AP022642.1"/>
</dbReference>
<evidence type="ECO:0000313" key="3">
    <source>
        <dbReference type="Proteomes" id="UP000501237"/>
    </source>
</evidence>
<dbReference type="GeneID" id="57399873"/>
<dbReference type="PANTHER" id="PTHR36180:SF2">
    <property type="entry name" value="BRO FAMILY PROTEIN"/>
    <property type="match status" value="1"/>
</dbReference>
<dbReference type="PROSITE" id="PS51750">
    <property type="entry name" value="BRO_N"/>
    <property type="match status" value="1"/>
</dbReference>